<name>A0A151JU71_9HYME</name>
<gene>
    <name evidence="1" type="ORF">ALC56_09831</name>
</gene>
<evidence type="ECO:0000313" key="2">
    <source>
        <dbReference type="Proteomes" id="UP000078541"/>
    </source>
</evidence>
<sequence length="123" mass="14237">MERLGQIPEVVAKIKTASRPIIQTLHKFIFEKEGDRKSRQNLRDFPGFSFTEDSMEFREKMEFAGAFSIGDLTTICNMLGLEYIGTKEELRRRIIRALMILDSLTRTEDDNDDDGEPSDDEEE</sequence>
<keyword evidence="2" id="KW-1185">Reference proteome</keyword>
<evidence type="ECO:0000313" key="1">
    <source>
        <dbReference type="EMBL" id="KYN35824.1"/>
    </source>
</evidence>
<dbReference type="STRING" id="34720.A0A151JU71"/>
<reference evidence="1 2" key="1">
    <citation type="submission" date="2016-03" db="EMBL/GenBank/DDBJ databases">
        <title>Trachymyrmex septentrionalis WGS genome.</title>
        <authorList>
            <person name="Nygaard S."/>
            <person name="Hu H."/>
            <person name="Boomsma J."/>
            <person name="Zhang G."/>
        </authorList>
    </citation>
    <scope>NUCLEOTIDE SEQUENCE [LARGE SCALE GENOMIC DNA]</scope>
    <source>
        <strain evidence="1">Tsep2-gDNA-1</strain>
        <tissue evidence="1">Whole body</tissue>
    </source>
</reference>
<proteinExistence type="predicted"/>
<protein>
    <submittedName>
        <fullName evidence="1">Protein DEK</fullName>
    </submittedName>
</protein>
<dbReference type="EMBL" id="KQ981773">
    <property type="protein sequence ID" value="KYN35824.1"/>
    <property type="molecule type" value="Genomic_DNA"/>
</dbReference>
<accession>A0A151JU71</accession>
<dbReference type="AlphaFoldDB" id="A0A151JU71"/>
<dbReference type="Proteomes" id="UP000078541">
    <property type="component" value="Unassembled WGS sequence"/>
</dbReference>
<organism evidence="1 2">
    <name type="scientific">Trachymyrmex septentrionalis</name>
    <dbReference type="NCBI Taxonomy" id="34720"/>
    <lineage>
        <taxon>Eukaryota</taxon>
        <taxon>Metazoa</taxon>
        <taxon>Ecdysozoa</taxon>
        <taxon>Arthropoda</taxon>
        <taxon>Hexapoda</taxon>
        <taxon>Insecta</taxon>
        <taxon>Pterygota</taxon>
        <taxon>Neoptera</taxon>
        <taxon>Endopterygota</taxon>
        <taxon>Hymenoptera</taxon>
        <taxon>Apocrita</taxon>
        <taxon>Aculeata</taxon>
        <taxon>Formicoidea</taxon>
        <taxon>Formicidae</taxon>
        <taxon>Myrmicinae</taxon>
        <taxon>Trachymyrmex</taxon>
    </lineage>
</organism>